<organism evidence="3 4">
    <name type="scientific">Bisgaardia hudsonensis</name>
    <dbReference type="NCBI Taxonomy" id="109472"/>
    <lineage>
        <taxon>Bacteria</taxon>
        <taxon>Pseudomonadati</taxon>
        <taxon>Pseudomonadota</taxon>
        <taxon>Gammaproteobacteria</taxon>
        <taxon>Pasteurellales</taxon>
        <taxon>Pasteurellaceae</taxon>
        <taxon>Bisgaardia</taxon>
    </lineage>
</organism>
<dbReference type="PANTHER" id="PTHR43377">
    <property type="entry name" value="BILIVERDIN REDUCTASE A"/>
    <property type="match status" value="1"/>
</dbReference>
<dbReference type="Gene3D" id="3.30.360.10">
    <property type="entry name" value="Dihydrodipicolinate Reductase, domain 2"/>
    <property type="match status" value="1"/>
</dbReference>
<dbReference type="InterPro" id="IPR055170">
    <property type="entry name" value="GFO_IDH_MocA-like_dom"/>
</dbReference>
<dbReference type="SUPFAM" id="SSF51735">
    <property type="entry name" value="NAD(P)-binding Rossmann-fold domains"/>
    <property type="match status" value="1"/>
</dbReference>
<dbReference type="Pfam" id="PF22725">
    <property type="entry name" value="GFO_IDH_MocA_C3"/>
    <property type="match status" value="1"/>
</dbReference>
<dbReference type="EMBL" id="SLXI01000015">
    <property type="protein sequence ID" value="TCP10791.1"/>
    <property type="molecule type" value="Genomic_DNA"/>
</dbReference>
<feature type="domain" description="GFO/IDH/MocA-like oxidoreductase" evidence="2">
    <location>
        <begin position="168"/>
        <end position="252"/>
    </location>
</feature>
<feature type="domain" description="Gfo/Idh/MocA-like oxidoreductase N-terminal" evidence="1">
    <location>
        <begin position="7"/>
        <end position="138"/>
    </location>
</feature>
<dbReference type="InterPro" id="IPR051450">
    <property type="entry name" value="Gfo/Idh/MocA_Oxidoreductases"/>
</dbReference>
<keyword evidence="4" id="KW-1185">Reference proteome</keyword>
<dbReference type="InterPro" id="IPR000683">
    <property type="entry name" value="Gfo/Idh/MocA-like_OxRdtase_N"/>
</dbReference>
<dbReference type="InterPro" id="IPR036291">
    <property type="entry name" value="NAD(P)-bd_dom_sf"/>
</dbReference>
<dbReference type="OrthoDB" id="9781031at2"/>
<reference evidence="3 4" key="1">
    <citation type="submission" date="2019-03" db="EMBL/GenBank/DDBJ databases">
        <title>Genomic Encyclopedia of Type Strains, Phase IV (KMG-IV): sequencing the most valuable type-strain genomes for metagenomic binning, comparative biology and taxonomic classification.</title>
        <authorList>
            <person name="Goeker M."/>
        </authorList>
    </citation>
    <scope>NUCLEOTIDE SEQUENCE [LARGE SCALE GENOMIC DNA]</scope>
    <source>
        <strain evidence="3 4">DSM 28231</strain>
    </source>
</reference>
<gene>
    <name evidence="3" type="ORF">EV697_1152</name>
</gene>
<protein>
    <submittedName>
        <fullName evidence="3">Putative dehydrogenase</fullName>
    </submittedName>
</protein>
<proteinExistence type="predicted"/>
<dbReference type="GO" id="GO:0000166">
    <property type="term" value="F:nucleotide binding"/>
    <property type="evidence" value="ECO:0007669"/>
    <property type="project" value="InterPro"/>
</dbReference>
<evidence type="ECO:0000259" key="2">
    <source>
        <dbReference type="Pfam" id="PF22725"/>
    </source>
</evidence>
<dbReference type="SUPFAM" id="SSF55347">
    <property type="entry name" value="Glyceraldehyde-3-phosphate dehydrogenase-like, C-terminal domain"/>
    <property type="match status" value="1"/>
</dbReference>
<sequence>MEISMYNVGVIGLGLIAYGIDKDPNRKIIWSHIKAYKSIENIRISSVCDVNKSLVDSIQKECDIPNGYTDYKEMLKANKFDIVSICTPIQTHFDIIKECIKNGVKVIFCEKTISYSLEESKEIVELCDKHNVIIAVNYIFRWDNLIQEIKGLLDSNAIGKIYSLVGYGATALHTSTSHLIDLLLYFSGSEIEYVVGDIQKDFVRNVHGISDVGGTGMIKFKSNSIGFIKGTSSSPMKYMFEIDILGENGRIRLYNNGSSYDLYKFSSSENSSGSKYEYLDLVYSKHNTTPNERMIDAILSLIEGIETGKQPVSNIKTAIESIEVIESIKLSSMNGNIIKFQ</sequence>
<dbReference type="Proteomes" id="UP000294841">
    <property type="component" value="Unassembled WGS sequence"/>
</dbReference>
<accession>A0A4R2MSF0</accession>
<evidence type="ECO:0000313" key="3">
    <source>
        <dbReference type="EMBL" id="TCP10791.1"/>
    </source>
</evidence>
<comment type="caution">
    <text evidence="3">The sequence shown here is derived from an EMBL/GenBank/DDBJ whole genome shotgun (WGS) entry which is preliminary data.</text>
</comment>
<dbReference type="PANTHER" id="PTHR43377:SF1">
    <property type="entry name" value="BILIVERDIN REDUCTASE A"/>
    <property type="match status" value="1"/>
</dbReference>
<dbReference type="Pfam" id="PF01408">
    <property type="entry name" value="GFO_IDH_MocA"/>
    <property type="match status" value="1"/>
</dbReference>
<name>A0A4R2MSF0_9PAST</name>
<dbReference type="Gene3D" id="3.40.50.720">
    <property type="entry name" value="NAD(P)-binding Rossmann-like Domain"/>
    <property type="match status" value="1"/>
</dbReference>
<evidence type="ECO:0000259" key="1">
    <source>
        <dbReference type="Pfam" id="PF01408"/>
    </source>
</evidence>
<dbReference type="AlphaFoldDB" id="A0A4R2MSF0"/>
<evidence type="ECO:0000313" key="4">
    <source>
        <dbReference type="Proteomes" id="UP000294841"/>
    </source>
</evidence>